<reference evidence="3" key="1">
    <citation type="journal article" date="2019" name="Int. J. Syst. Evol. Microbiol.">
        <title>The Global Catalogue of Microorganisms (GCM) 10K type strain sequencing project: providing services to taxonomists for standard genome sequencing and annotation.</title>
        <authorList>
            <consortium name="The Broad Institute Genomics Platform"/>
            <consortium name="The Broad Institute Genome Sequencing Center for Infectious Disease"/>
            <person name="Wu L."/>
            <person name="Ma J."/>
        </authorList>
    </citation>
    <scope>NUCLEOTIDE SEQUENCE [LARGE SCALE GENOMIC DNA]</scope>
    <source>
        <strain evidence="3">CCM 8906</strain>
    </source>
</reference>
<evidence type="ECO:0000313" key="3">
    <source>
        <dbReference type="Proteomes" id="UP001597195"/>
    </source>
</evidence>
<comment type="caution">
    <text evidence="2">The sequence shown here is derived from an EMBL/GenBank/DDBJ whole genome shotgun (WGS) entry which is preliminary data.</text>
</comment>
<dbReference type="RefSeq" id="WP_125700872.1">
    <property type="nucleotide sequence ID" value="NZ_JBHTOM010000007.1"/>
</dbReference>
<name>A0ABW4H3N5_9LACO</name>
<dbReference type="Proteomes" id="UP001597195">
    <property type="component" value="Unassembled WGS sequence"/>
</dbReference>
<accession>A0ABW4H3N5</accession>
<keyword evidence="1" id="KW-0472">Membrane</keyword>
<proteinExistence type="predicted"/>
<gene>
    <name evidence="2" type="ORF">ACFQ5T_06425</name>
</gene>
<protein>
    <submittedName>
        <fullName evidence="2">Uncharacterized protein</fullName>
    </submittedName>
</protein>
<keyword evidence="3" id="KW-1185">Reference proteome</keyword>
<feature type="transmembrane region" description="Helical" evidence="1">
    <location>
        <begin position="12"/>
        <end position="31"/>
    </location>
</feature>
<keyword evidence="1" id="KW-1133">Transmembrane helix</keyword>
<keyword evidence="1" id="KW-0812">Transmembrane</keyword>
<sequence>MKQRRIGNNRHIIGLFLTVIVLAATLILPVTNTFASKAPSKQELRTERKVFMKKNQKELKAATLNSKGLSIAWKDVLQHKIKLLKHLKKTIAQEKGTVYSAKQAKALTRKINKLHKKYTTKLRKLKGQKQSASIVYNSYVDGSYVSFMKEKVKQVGNRTYILWGIHEHNGKFTNFGGHGAGFTVG</sequence>
<dbReference type="EMBL" id="JBHTOM010000007">
    <property type="protein sequence ID" value="MFD1549327.1"/>
    <property type="molecule type" value="Genomic_DNA"/>
</dbReference>
<evidence type="ECO:0000256" key="1">
    <source>
        <dbReference type="SAM" id="Phobius"/>
    </source>
</evidence>
<organism evidence="2 3">
    <name type="scientific">Levilactobacillus fuyuanensis</name>
    <dbReference type="NCBI Taxonomy" id="2486022"/>
    <lineage>
        <taxon>Bacteria</taxon>
        <taxon>Bacillati</taxon>
        <taxon>Bacillota</taxon>
        <taxon>Bacilli</taxon>
        <taxon>Lactobacillales</taxon>
        <taxon>Lactobacillaceae</taxon>
        <taxon>Levilactobacillus</taxon>
    </lineage>
</organism>
<evidence type="ECO:0000313" key="2">
    <source>
        <dbReference type="EMBL" id="MFD1549327.1"/>
    </source>
</evidence>